<evidence type="ECO:0000256" key="1">
    <source>
        <dbReference type="SAM" id="MobiDB-lite"/>
    </source>
</evidence>
<evidence type="ECO:0000313" key="3">
    <source>
        <dbReference type="Proteomes" id="UP000683360"/>
    </source>
</evidence>
<dbReference type="OrthoDB" id="6504507at2759"/>
<feature type="compositionally biased region" description="Low complexity" evidence="1">
    <location>
        <begin position="283"/>
        <end position="294"/>
    </location>
</feature>
<feature type="region of interest" description="Disordered" evidence="1">
    <location>
        <begin position="178"/>
        <end position="329"/>
    </location>
</feature>
<dbReference type="Proteomes" id="UP000683360">
    <property type="component" value="Unassembled WGS sequence"/>
</dbReference>
<reference evidence="2" key="1">
    <citation type="submission" date="2021-03" db="EMBL/GenBank/DDBJ databases">
        <authorList>
            <person name="Bekaert M."/>
        </authorList>
    </citation>
    <scope>NUCLEOTIDE SEQUENCE</scope>
</reference>
<protein>
    <submittedName>
        <fullName evidence="2">Uncharacterized protein</fullName>
    </submittedName>
</protein>
<organism evidence="2 3">
    <name type="scientific">Mytilus edulis</name>
    <name type="common">Blue mussel</name>
    <dbReference type="NCBI Taxonomy" id="6550"/>
    <lineage>
        <taxon>Eukaryota</taxon>
        <taxon>Metazoa</taxon>
        <taxon>Spiralia</taxon>
        <taxon>Lophotrochozoa</taxon>
        <taxon>Mollusca</taxon>
        <taxon>Bivalvia</taxon>
        <taxon>Autobranchia</taxon>
        <taxon>Pteriomorphia</taxon>
        <taxon>Mytilida</taxon>
        <taxon>Mytiloidea</taxon>
        <taxon>Mytilidae</taxon>
        <taxon>Mytilinae</taxon>
        <taxon>Mytilus</taxon>
    </lineage>
</organism>
<accession>A0A8S3RQ93</accession>
<dbReference type="EMBL" id="CAJPWZ010001126">
    <property type="protein sequence ID" value="CAG2208987.1"/>
    <property type="molecule type" value="Genomic_DNA"/>
</dbReference>
<gene>
    <name evidence="2" type="ORF">MEDL_23110</name>
</gene>
<feature type="compositionally biased region" description="Basic and acidic residues" evidence="1">
    <location>
        <begin position="203"/>
        <end position="217"/>
    </location>
</feature>
<name>A0A8S3RQ93_MYTED</name>
<feature type="compositionally biased region" description="Polar residues" evidence="1">
    <location>
        <begin position="254"/>
        <end position="282"/>
    </location>
</feature>
<feature type="compositionally biased region" description="Polar residues" evidence="1">
    <location>
        <begin position="300"/>
        <end position="325"/>
    </location>
</feature>
<evidence type="ECO:0000313" key="2">
    <source>
        <dbReference type="EMBL" id="CAG2208987.1"/>
    </source>
</evidence>
<keyword evidence="3" id="KW-1185">Reference proteome</keyword>
<comment type="caution">
    <text evidence="2">The sequence shown here is derived from an EMBL/GenBank/DDBJ whole genome shotgun (WGS) entry which is preliminary data.</text>
</comment>
<sequence>MFSKALQSTVVIGLVSNKAANGDYTANPFNFHHFNMTKVNMKVNGVEYYGSPFSLDFGVNRNYAAAYGRIFEFIDKWLKGMGLDISLVDFKGYTCIVFSLDPCDFQEDYLNLVKHGRQKLANRFWNREPFIVVSKPDTNIPVYVIKPEYGKGKTKTKTVHRNLLLPIYSLPTEELVPHNKKERNSKCTSETNRVDDEIQIVESVKDTEDTGSVHDSSDESDSDSDYALMPFDQPGRYKAITSSSLNPSAEEFSPLSSIVSGSQGNQTQSSDMLNLSNGTGNASSTSETHSGLSSRHIDETLNTSSRLTQEQSSLTTQNSDISNEVRSVPERTHVSVEQFNEPVLRCTSRQS</sequence>
<dbReference type="AlphaFoldDB" id="A0A8S3RQ93"/>
<proteinExistence type="predicted"/>